<comment type="similarity">
    <text evidence="1">Belongs to the sigma-70 factor family. ECF subfamily.</text>
</comment>
<dbReference type="CDD" id="cd06171">
    <property type="entry name" value="Sigma70_r4"/>
    <property type="match status" value="1"/>
</dbReference>
<dbReference type="InterPro" id="IPR014284">
    <property type="entry name" value="RNA_pol_sigma-70_dom"/>
</dbReference>
<dbReference type="OrthoDB" id="665981at2"/>
<dbReference type="Gene3D" id="1.10.1740.10">
    <property type="match status" value="1"/>
</dbReference>
<gene>
    <name evidence="7" type="ORF">SAMN04488524_0653</name>
</gene>
<dbReference type="STRING" id="151894.SAMN04488524_0653"/>
<organism evidence="7 8">
    <name type="scientific">Pedobacter africanus</name>
    <dbReference type="NCBI Taxonomy" id="151894"/>
    <lineage>
        <taxon>Bacteria</taxon>
        <taxon>Pseudomonadati</taxon>
        <taxon>Bacteroidota</taxon>
        <taxon>Sphingobacteriia</taxon>
        <taxon>Sphingobacteriales</taxon>
        <taxon>Sphingobacteriaceae</taxon>
        <taxon>Pedobacter</taxon>
    </lineage>
</organism>
<dbReference type="InterPro" id="IPR014327">
    <property type="entry name" value="RNA_pol_sigma70_bacteroid"/>
</dbReference>
<dbReference type="InterPro" id="IPR013249">
    <property type="entry name" value="RNA_pol_sigma70_r4_t2"/>
</dbReference>
<reference evidence="8" key="1">
    <citation type="submission" date="2017-04" db="EMBL/GenBank/DDBJ databases">
        <authorList>
            <person name="Varghese N."/>
            <person name="Submissions S."/>
        </authorList>
    </citation>
    <scope>NUCLEOTIDE SEQUENCE [LARGE SCALE GENOMIC DNA]</scope>
    <source>
        <strain evidence="8">DSM 12126</strain>
    </source>
</reference>
<dbReference type="NCBIfam" id="TIGR02985">
    <property type="entry name" value="Sig70_bacteroi1"/>
    <property type="match status" value="1"/>
</dbReference>
<dbReference type="NCBIfam" id="TIGR02937">
    <property type="entry name" value="sigma70-ECF"/>
    <property type="match status" value="1"/>
</dbReference>
<evidence type="ECO:0000259" key="5">
    <source>
        <dbReference type="Pfam" id="PF04542"/>
    </source>
</evidence>
<proteinExistence type="inferred from homology"/>
<dbReference type="GO" id="GO:0016987">
    <property type="term" value="F:sigma factor activity"/>
    <property type="evidence" value="ECO:0007669"/>
    <property type="project" value="UniProtKB-KW"/>
</dbReference>
<evidence type="ECO:0000313" key="8">
    <source>
        <dbReference type="Proteomes" id="UP000192756"/>
    </source>
</evidence>
<dbReference type="InterPro" id="IPR036388">
    <property type="entry name" value="WH-like_DNA-bd_sf"/>
</dbReference>
<dbReference type="Pfam" id="PF04542">
    <property type="entry name" value="Sigma70_r2"/>
    <property type="match status" value="1"/>
</dbReference>
<dbReference type="InterPro" id="IPR013324">
    <property type="entry name" value="RNA_pol_sigma_r3/r4-like"/>
</dbReference>
<dbReference type="InterPro" id="IPR000792">
    <property type="entry name" value="Tscrpt_reg_LuxR_C"/>
</dbReference>
<evidence type="ECO:0000256" key="3">
    <source>
        <dbReference type="ARBA" id="ARBA00023082"/>
    </source>
</evidence>
<keyword evidence="8" id="KW-1185">Reference proteome</keyword>
<dbReference type="PANTHER" id="PTHR43133">
    <property type="entry name" value="RNA POLYMERASE ECF-TYPE SIGMA FACTO"/>
    <property type="match status" value="1"/>
</dbReference>
<dbReference type="GO" id="GO:0006352">
    <property type="term" value="P:DNA-templated transcription initiation"/>
    <property type="evidence" value="ECO:0007669"/>
    <property type="project" value="InterPro"/>
</dbReference>
<keyword evidence="2" id="KW-0805">Transcription regulation</keyword>
<sequence length="189" mass="22534">MHAYQTLLDKELLDLMKADNEHAFSEIYKRNWKKLYKSALNVLDDHDAALDIVQEVFVWFWNHRADLKIYSIQSYLFVAVKYKVANYIRKEKVRGAFYERIRLADVARTFDDTSLEVKELIEFIKDFTADLPERCREVFELSRHENLNNKEIALKLGISEKTVENHLTVALKKLRKKMNDLNVWSIIFF</sequence>
<feature type="domain" description="RNA polymerase sigma factor 70 region 4 type 2" evidence="6">
    <location>
        <begin position="130"/>
        <end position="174"/>
    </location>
</feature>
<protein>
    <submittedName>
        <fullName evidence="7">RNA polymerase sigma-70 factor, ECF subfamily</fullName>
    </submittedName>
</protein>
<accession>A0A1W1ZEW6</accession>
<keyword evidence="4" id="KW-0804">Transcription</keyword>
<dbReference type="GO" id="GO:0003677">
    <property type="term" value="F:DNA binding"/>
    <property type="evidence" value="ECO:0007669"/>
    <property type="project" value="InterPro"/>
</dbReference>
<keyword evidence="3" id="KW-0731">Sigma factor</keyword>
<dbReference type="InterPro" id="IPR039425">
    <property type="entry name" value="RNA_pol_sigma-70-like"/>
</dbReference>
<dbReference type="AlphaFoldDB" id="A0A1W1ZEW6"/>
<evidence type="ECO:0000256" key="1">
    <source>
        <dbReference type="ARBA" id="ARBA00010641"/>
    </source>
</evidence>
<evidence type="ECO:0000259" key="6">
    <source>
        <dbReference type="Pfam" id="PF08281"/>
    </source>
</evidence>
<dbReference type="Proteomes" id="UP000192756">
    <property type="component" value="Unassembled WGS sequence"/>
</dbReference>
<dbReference type="InterPro" id="IPR007627">
    <property type="entry name" value="RNA_pol_sigma70_r2"/>
</dbReference>
<dbReference type="EMBL" id="FWXT01000001">
    <property type="protein sequence ID" value="SMC46762.1"/>
    <property type="molecule type" value="Genomic_DNA"/>
</dbReference>
<dbReference type="RefSeq" id="WP_084236971.1">
    <property type="nucleotide sequence ID" value="NZ_FWXT01000001.1"/>
</dbReference>
<feature type="domain" description="RNA polymerase sigma-70 region 2" evidence="5">
    <location>
        <begin position="28"/>
        <end position="92"/>
    </location>
</feature>
<evidence type="ECO:0000256" key="4">
    <source>
        <dbReference type="ARBA" id="ARBA00023163"/>
    </source>
</evidence>
<dbReference type="InterPro" id="IPR013325">
    <property type="entry name" value="RNA_pol_sigma_r2"/>
</dbReference>
<dbReference type="Gene3D" id="1.10.10.10">
    <property type="entry name" value="Winged helix-like DNA-binding domain superfamily/Winged helix DNA-binding domain"/>
    <property type="match status" value="1"/>
</dbReference>
<dbReference type="PANTHER" id="PTHR43133:SF46">
    <property type="entry name" value="RNA POLYMERASE SIGMA-70 FACTOR ECF SUBFAMILY"/>
    <property type="match status" value="1"/>
</dbReference>
<evidence type="ECO:0000313" key="7">
    <source>
        <dbReference type="EMBL" id="SMC46762.1"/>
    </source>
</evidence>
<dbReference type="PRINTS" id="PR00038">
    <property type="entry name" value="HTHLUXR"/>
</dbReference>
<dbReference type="Pfam" id="PF08281">
    <property type="entry name" value="Sigma70_r4_2"/>
    <property type="match status" value="1"/>
</dbReference>
<evidence type="ECO:0000256" key="2">
    <source>
        <dbReference type="ARBA" id="ARBA00023015"/>
    </source>
</evidence>
<dbReference type="SUPFAM" id="SSF88659">
    <property type="entry name" value="Sigma3 and sigma4 domains of RNA polymerase sigma factors"/>
    <property type="match status" value="1"/>
</dbReference>
<dbReference type="SUPFAM" id="SSF88946">
    <property type="entry name" value="Sigma2 domain of RNA polymerase sigma factors"/>
    <property type="match status" value="1"/>
</dbReference>
<name>A0A1W1ZEW6_9SPHI</name>